<name>A0ACC0BT70_CATRO</name>
<gene>
    <name evidence="1" type="ORF">M9H77_06748</name>
</gene>
<comment type="caution">
    <text evidence="1">The sequence shown here is derived from an EMBL/GenBank/DDBJ whole genome shotgun (WGS) entry which is preliminary data.</text>
</comment>
<dbReference type="Proteomes" id="UP001060085">
    <property type="component" value="Linkage Group LG02"/>
</dbReference>
<protein>
    <submittedName>
        <fullName evidence="1">Uncharacterized protein</fullName>
    </submittedName>
</protein>
<accession>A0ACC0BT70</accession>
<evidence type="ECO:0000313" key="2">
    <source>
        <dbReference type="Proteomes" id="UP001060085"/>
    </source>
</evidence>
<evidence type="ECO:0000313" key="1">
    <source>
        <dbReference type="EMBL" id="KAI5675798.1"/>
    </source>
</evidence>
<sequence length="140" mass="16238">MPDQVLRQFGFRQYIPAHSIQPREARRPLNNGMYILRNTFVEALWLEAPSHLLTETWTSVSAIPASSYTDDYLDWYHPRTHPRIQNPGNIPRGYNVPLATAMPPKALLDMIARECHRQDIADDELGCKVRDLLRVHYKSL</sequence>
<dbReference type="EMBL" id="CM044702">
    <property type="protein sequence ID" value="KAI5675798.1"/>
    <property type="molecule type" value="Genomic_DNA"/>
</dbReference>
<organism evidence="1 2">
    <name type="scientific">Catharanthus roseus</name>
    <name type="common">Madagascar periwinkle</name>
    <name type="synonym">Vinca rosea</name>
    <dbReference type="NCBI Taxonomy" id="4058"/>
    <lineage>
        <taxon>Eukaryota</taxon>
        <taxon>Viridiplantae</taxon>
        <taxon>Streptophyta</taxon>
        <taxon>Embryophyta</taxon>
        <taxon>Tracheophyta</taxon>
        <taxon>Spermatophyta</taxon>
        <taxon>Magnoliopsida</taxon>
        <taxon>eudicotyledons</taxon>
        <taxon>Gunneridae</taxon>
        <taxon>Pentapetalae</taxon>
        <taxon>asterids</taxon>
        <taxon>lamiids</taxon>
        <taxon>Gentianales</taxon>
        <taxon>Apocynaceae</taxon>
        <taxon>Rauvolfioideae</taxon>
        <taxon>Vinceae</taxon>
        <taxon>Catharanthinae</taxon>
        <taxon>Catharanthus</taxon>
    </lineage>
</organism>
<proteinExistence type="predicted"/>
<keyword evidence="2" id="KW-1185">Reference proteome</keyword>
<reference evidence="2" key="1">
    <citation type="journal article" date="2023" name="Nat. Plants">
        <title>Single-cell RNA sequencing provides a high-resolution roadmap for understanding the multicellular compartmentation of specialized metabolism.</title>
        <authorList>
            <person name="Sun S."/>
            <person name="Shen X."/>
            <person name="Li Y."/>
            <person name="Li Y."/>
            <person name="Wang S."/>
            <person name="Li R."/>
            <person name="Zhang H."/>
            <person name="Shen G."/>
            <person name="Guo B."/>
            <person name="Wei J."/>
            <person name="Xu J."/>
            <person name="St-Pierre B."/>
            <person name="Chen S."/>
            <person name="Sun C."/>
        </authorList>
    </citation>
    <scope>NUCLEOTIDE SEQUENCE [LARGE SCALE GENOMIC DNA]</scope>
</reference>